<evidence type="ECO:0008006" key="3">
    <source>
        <dbReference type="Google" id="ProtNLM"/>
    </source>
</evidence>
<dbReference type="AlphaFoldDB" id="A0A0C3B4S3"/>
<dbReference type="InParanoid" id="A0A0C3B4S3"/>
<dbReference type="SUPFAM" id="SSF53474">
    <property type="entry name" value="alpha/beta-Hydrolases"/>
    <property type="match status" value="1"/>
</dbReference>
<reference evidence="2" key="2">
    <citation type="submission" date="2015-01" db="EMBL/GenBank/DDBJ databases">
        <title>Evolutionary Origins and Diversification of the Mycorrhizal Mutualists.</title>
        <authorList>
            <consortium name="DOE Joint Genome Institute"/>
            <consortium name="Mycorrhizal Genomics Consortium"/>
            <person name="Kohler A."/>
            <person name="Kuo A."/>
            <person name="Nagy L.G."/>
            <person name="Floudas D."/>
            <person name="Copeland A."/>
            <person name="Barry K.W."/>
            <person name="Cichocki N."/>
            <person name="Veneault-Fourrey C."/>
            <person name="LaButti K."/>
            <person name="Lindquist E.A."/>
            <person name="Lipzen A."/>
            <person name="Lundell T."/>
            <person name="Morin E."/>
            <person name="Murat C."/>
            <person name="Riley R."/>
            <person name="Ohm R."/>
            <person name="Sun H."/>
            <person name="Tunlid A."/>
            <person name="Henrissat B."/>
            <person name="Grigoriev I.V."/>
            <person name="Hibbett D.S."/>
            <person name="Martin F."/>
        </authorList>
    </citation>
    <scope>NUCLEOTIDE SEQUENCE [LARGE SCALE GENOMIC DNA]</scope>
    <source>
        <strain evidence="2">F 1598</strain>
    </source>
</reference>
<dbReference type="PANTHER" id="PTHR47381">
    <property type="entry name" value="ALPHA/BETA-HYDROLASES SUPERFAMILY PROTEIN"/>
    <property type="match status" value="1"/>
</dbReference>
<name>A0A0C3B4S3_PILCF</name>
<keyword evidence="2" id="KW-1185">Reference proteome</keyword>
<sequence length="287" mass="31717">MAALKQTFTIAGLNVEVFSDPVSSSASVAAFFLLHGRQSSSENIKHIAESLIQHTREAPKSIDSQMDLIVITFDHRNHGTRLVDPKANEGWSKDSNKNNERHAIDMYSIQTGTARDVSFLIDFLPAYLYPSNERTISIWGIAGISLGGHSTWISLSSEPRLKIGIPIIGCPDFLTLITARAKQYSLPIAPPYVPDRLLSYIHQHDPTSTPYYEQGVSNPFLGKKILVLAGGMDTLVPYSAGKDFMEKLQVGMDGVKEVIIDPDAKHECTDMMVAKTAEFIEKEALRI</sequence>
<dbReference type="HOGENOM" id="CLU_048444_1_0_1"/>
<reference evidence="1 2" key="1">
    <citation type="submission" date="2014-04" db="EMBL/GenBank/DDBJ databases">
        <authorList>
            <consortium name="DOE Joint Genome Institute"/>
            <person name="Kuo A."/>
            <person name="Tarkka M."/>
            <person name="Buscot F."/>
            <person name="Kohler A."/>
            <person name="Nagy L.G."/>
            <person name="Floudas D."/>
            <person name="Copeland A."/>
            <person name="Barry K.W."/>
            <person name="Cichocki N."/>
            <person name="Veneault-Fourrey C."/>
            <person name="LaButti K."/>
            <person name="Lindquist E.A."/>
            <person name="Lipzen A."/>
            <person name="Lundell T."/>
            <person name="Morin E."/>
            <person name="Murat C."/>
            <person name="Sun H."/>
            <person name="Tunlid A."/>
            <person name="Henrissat B."/>
            <person name="Grigoriev I.V."/>
            <person name="Hibbett D.S."/>
            <person name="Martin F."/>
            <person name="Nordberg H.P."/>
            <person name="Cantor M.N."/>
            <person name="Hua S.X."/>
        </authorList>
    </citation>
    <scope>NUCLEOTIDE SEQUENCE [LARGE SCALE GENOMIC DNA]</scope>
    <source>
        <strain evidence="1 2">F 1598</strain>
    </source>
</reference>
<organism evidence="1 2">
    <name type="scientific">Piloderma croceum (strain F 1598)</name>
    <dbReference type="NCBI Taxonomy" id="765440"/>
    <lineage>
        <taxon>Eukaryota</taxon>
        <taxon>Fungi</taxon>
        <taxon>Dikarya</taxon>
        <taxon>Basidiomycota</taxon>
        <taxon>Agaricomycotina</taxon>
        <taxon>Agaricomycetes</taxon>
        <taxon>Agaricomycetidae</taxon>
        <taxon>Atheliales</taxon>
        <taxon>Atheliaceae</taxon>
        <taxon>Piloderma</taxon>
    </lineage>
</organism>
<evidence type="ECO:0000313" key="2">
    <source>
        <dbReference type="Proteomes" id="UP000054166"/>
    </source>
</evidence>
<dbReference type="Proteomes" id="UP000054166">
    <property type="component" value="Unassembled WGS sequence"/>
</dbReference>
<dbReference type="STRING" id="765440.A0A0C3B4S3"/>
<proteinExistence type="predicted"/>
<evidence type="ECO:0000313" key="1">
    <source>
        <dbReference type="EMBL" id="KIM72292.1"/>
    </source>
</evidence>
<gene>
    <name evidence="1" type="ORF">PILCRDRAFT_829842</name>
</gene>
<dbReference type="Gene3D" id="3.40.50.1820">
    <property type="entry name" value="alpha/beta hydrolase"/>
    <property type="match status" value="1"/>
</dbReference>
<dbReference type="PANTHER" id="PTHR47381:SF3">
    <property type="entry name" value="ALPHA_BETA-HYDROLASES SUPERFAMILY PROTEIN"/>
    <property type="match status" value="1"/>
</dbReference>
<protein>
    <recommendedName>
        <fullName evidence="3">Peptidase S9 prolyl oligopeptidase catalytic domain-containing protein</fullName>
    </recommendedName>
</protein>
<dbReference type="OrthoDB" id="2152248at2759"/>
<dbReference type="EMBL" id="KN833143">
    <property type="protein sequence ID" value="KIM72292.1"/>
    <property type="molecule type" value="Genomic_DNA"/>
</dbReference>
<accession>A0A0C3B4S3</accession>
<dbReference type="InterPro" id="IPR029058">
    <property type="entry name" value="AB_hydrolase_fold"/>
</dbReference>